<organism evidence="7 8">
    <name type="scientific">Dulcicalothrix desertica PCC 7102</name>
    <dbReference type="NCBI Taxonomy" id="232991"/>
    <lineage>
        <taxon>Bacteria</taxon>
        <taxon>Bacillati</taxon>
        <taxon>Cyanobacteriota</taxon>
        <taxon>Cyanophyceae</taxon>
        <taxon>Nostocales</taxon>
        <taxon>Calotrichaceae</taxon>
        <taxon>Dulcicalothrix</taxon>
    </lineage>
</organism>
<keyword evidence="2 5" id="KW-0812">Transmembrane</keyword>
<reference evidence="7" key="2">
    <citation type="journal article" date="2019" name="Genome Biol. Evol.">
        <title>Day and night: Metabolic profiles and evolutionary relationships of six axenic non-marine cyanobacteria.</title>
        <authorList>
            <person name="Will S.E."/>
            <person name="Henke P."/>
            <person name="Boedeker C."/>
            <person name="Huang S."/>
            <person name="Brinkmann H."/>
            <person name="Rohde M."/>
            <person name="Jarek M."/>
            <person name="Friedl T."/>
            <person name="Seufert S."/>
            <person name="Schumacher M."/>
            <person name="Overmann J."/>
            <person name="Neumann-Schaal M."/>
            <person name="Petersen J."/>
        </authorList>
    </citation>
    <scope>NUCLEOTIDE SEQUENCE [LARGE SCALE GENOMIC DNA]</scope>
    <source>
        <strain evidence="7">PCC 7102</strain>
    </source>
</reference>
<name>A0A3S1IIZ0_9CYAN</name>
<evidence type="ECO:0000256" key="1">
    <source>
        <dbReference type="ARBA" id="ARBA00004651"/>
    </source>
</evidence>
<comment type="subcellular location">
    <subcellularLocation>
        <location evidence="1">Cell membrane</location>
        <topology evidence="1">Multi-pass membrane protein</topology>
    </subcellularLocation>
</comment>
<keyword evidence="4 5" id="KW-0472">Membrane</keyword>
<dbReference type="InterPro" id="IPR011701">
    <property type="entry name" value="MFS"/>
</dbReference>
<proteinExistence type="predicted"/>
<feature type="transmembrane region" description="Helical" evidence="5">
    <location>
        <begin position="194"/>
        <end position="214"/>
    </location>
</feature>
<evidence type="ECO:0000256" key="3">
    <source>
        <dbReference type="ARBA" id="ARBA00022989"/>
    </source>
</evidence>
<dbReference type="InterPro" id="IPR036259">
    <property type="entry name" value="MFS_trans_sf"/>
</dbReference>
<evidence type="ECO:0000256" key="2">
    <source>
        <dbReference type="ARBA" id="ARBA00022692"/>
    </source>
</evidence>
<evidence type="ECO:0000256" key="4">
    <source>
        <dbReference type="ARBA" id="ARBA00023136"/>
    </source>
</evidence>
<comment type="caution">
    <text evidence="7">The sequence shown here is derived from an EMBL/GenBank/DDBJ whole genome shotgun (WGS) entry which is preliminary data.</text>
</comment>
<feature type="domain" description="Major facilitator superfamily (MFS) profile" evidence="6">
    <location>
        <begin position="1"/>
        <end position="339"/>
    </location>
</feature>
<evidence type="ECO:0000313" key="7">
    <source>
        <dbReference type="EMBL" id="RUS98033.1"/>
    </source>
</evidence>
<accession>A0A3S1IIZ0</accession>
<dbReference type="CDD" id="cd17489">
    <property type="entry name" value="MFS_YfcJ_like"/>
    <property type="match status" value="1"/>
</dbReference>
<dbReference type="InterPro" id="IPR020846">
    <property type="entry name" value="MFS_dom"/>
</dbReference>
<dbReference type="PANTHER" id="PTHR23531">
    <property type="entry name" value="QUINOLENE RESISTANCE PROTEIN NORA"/>
    <property type="match status" value="1"/>
</dbReference>
<dbReference type="GO" id="GO:0005886">
    <property type="term" value="C:plasma membrane"/>
    <property type="evidence" value="ECO:0007669"/>
    <property type="project" value="UniProtKB-SubCell"/>
</dbReference>
<dbReference type="PANTHER" id="PTHR23531:SF1">
    <property type="entry name" value="QUINOLENE RESISTANCE PROTEIN NORA"/>
    <property type="match status" value="1"/>
</dbReference>
<feature type="transmembrane region" description="Helical" evidence="5">
    <location>
        <begin position="226"/>
        <end position="245"/>
    </location>
</feature>
<dbReference type="PROSITE" id="PS50850">
    <property type="entry name" value="MFS"/>
    <property type="match status" value="1"/>
</dbReference>
<dbReference type="Proteomes" id="UP000271624">
    <property type="component" value="Unassembled WGS sequence"/>
</dbReference>
<feature type="transmembrane region" description="Helical" evidence="5">
    <location>
        <begin position="285"/>
        <end position="304"/>
    </location>
</feature>
<dbReference type="InterPro" id="IPR052714">
    <property type="entry name" value="MFS_Exporter"/>
</dbReference>
<keyword evidence="8" id="KW-1185">Reference proteome</keyword>
<dbReference type="Gene3D" id="1.20.1250.20">
    <property type="entry name" value="MFS general substrate transporter like domains"/>
    <property type="match status" value="2"/>
</dbReference>
<feature type="transmembrane region" description="Helical" evidence="5">
    <location>
        <begin position="51"/>
        <end position="73"/>
    </location>
</feature>
<keyword evidence="3 5" id="KW-1133">Transmembrane helix</keyword>
<sequence>MGSFAIGLLLFRPYLGKLADERGRKIVLIIGVLAAALAPLGYTIATSVPVLMALRAFHGISIAAFATAFSALVTDIAPSKVRGEILGYMSLVNPIGMAIGPAIGGYLQESAGYVPLFLLATALATLSLLCTSQVVTPPLAKAISGETNNGKSKFWQIVLSPRVRVPTIVMLLVGLAFGTISTFVPLFLKSTQVDLNAGLFYTAAAITSFSIRLFTGKTSDRIGRGLFITIGIACYGIAMFLLWQANTAVDFLLAALIQGAGGGTLIPMIVAMMADRSLPQERGRIFALCISGFDVGIAIAGPVLGSVAEQVGYRNMFGFVGVLTVIAIMIFFTQSSKDLYSSMRFALGRGRDAYTINEC</sequence>
<dbReference type="GO" id="GO:0022857">
    <property type="term" value="F:transmembrane transporter activity"/>
    <property type="evidence" value="ECO:0007669"/>
    <property type="project" value="InterPro"/>
</dbReference>
<feature type="transmembrane region" description="Helical" evidence="5">
    <location>
        <begin position="168"/>
        <end position="188"/>
    </location>
</feature>
<reference evidence="7" key="1">
    <citation type="submission" date="2018-12" db="EMBL/GenBank/DDBJ databases">
        <authorList>
            <person name="Will S."/>
            <person name="Neumann-Schaal M."/>
            <person name="Henke P."/>
        </authorList>
    </citation>
    <scope>NUCLEOTIDE SEQUENCE</scope>
    <source>
        <strain evidence="7">PCC 7102</strain>
    </source>
</reference>
<protein>
    <submittedName>
        <fullName evidence="7">Multidrug resistance protein</fullName>
    </submittedName>
</protein>
<feature type="transmembrane region" description="Helical" evidence="5">
    <location>
        <begin position="26"/>
        <end position="45"/>
    </location>
</feature>
<evidence type="ECO:0000313" key="8">
    <source>
        <dbReference type="Proteomes" id="UP000271624"/>
    </source>
</evidence>
<gene>
    <name evidence="7" type="ORF">DSM106972_082520</name>
</gene>
<dbReference type="AlphaFoldDB" id="A0A3S1IIZ0"/>
<feature type="transmembrane region" description="Helical" evidence="5">
    <location>
        <begin position="113"/>
        <end position="131"/>
    </location>
</feature>
<dbReference type="SUPFAM" id="SSF103473">
    <property type="entry name" value="MFS general substrate transporter"/>
    <property type="match status" value="1"/>
</dbReference>
<dbReference type="EMBL" id="RSCL01000030">
    <property type="protein sequence ID" value="RUS98033.1"/>
    <property type="molecule type" value="Genomic_DNA"/>
</dbReference>
<evidence type="ECO:0000256" key="5">
    <source>
        <dbReference type="SAM" id="Phobius"/>
    </source>
</evidence>
<dbReference type="Pfam" id="PF07690">
    <property type="entry name" value="MFS_1"/>
    <property type="match status" value="1"/>
</dbReference>
<feature type="transmembrane region" description="Helical" evidence="5">
    <location>
        <begin position="316"/>
        <end position="334"/>
    </location>
</feature>
<evidence type="ECO:0000259" key="6">
    <source>
        <dbReference type="PROSITE" id="PS50850"/>
    </source>
</evidence>
<feature type="transmembrane region" description="Helical" evidence="5">
    <location>
        <begin position="251"/>
        <end position="273"/>
    </location>
</feature>
<feature type="transmembrane region" description="Helical" evidence="5">
    <location>
        <begin position="85"/>
        <end position="107"/>
    </location>
</feature>